<dbReference type="KEGG" id="vg:55620400"/>
<dbReference type="GO" id="GO:0006281">
    <property type="term" value="P:DNA repair"/>
    <property type="evidence" value="ECO:0007669"/>
    <property type="project" value="UniProtKB-KW"/>
</dbReference>
<accession>A0A514A8U7</accession>
<evidence type="ECO:0000256" key="2">
    <source>
        <dbReference type="ARBA" id="ARBA00022598"/>
    </source>
</evidence>
<evidence type="ECO:0000256" key="4">
    <source>
        <dbReference type="ARBA" id="ARBA00022763"/>
    </source>
</evidence>
<dbReference type="Gene3D" id="2.40.50.140">
    <property type="entry name" value="Nucleic acid-binding proteins"/>
    <property type="match status" value="1"/>
</dbReference>
<dbReference type="PANTHER" id="PTHR47810">
    <property type="entry name" value="DNA LIGASE"/>
    <property type="match status" value="1"/>
</dbReference>
<organism evidence="6 7">
    <name type="scientific">Pantoea phage Kyle</name>
    <dbReference type="NCBI Taxonomy" id="2589665"/>
    <lineage>
        <taxon>Viruses</taxon>
        <taxon>Duplodnaviria</taxon>
        <taxon>Heunggongvirae</taxon>
        <taxon>Uroviricota</taxon>
        <taxon>Caudoviricetes</taxon>
        <taxon>Lindbergviridae</taxon>
        <taxon>Kylevirus</taxon>
        <taxon>Kylevirus kyle</taxon>
    </lineage>
</organism>
<dbReference type="InterPro" id="IPR012340">
    <property type="entry name" value="NA-bd_OB-fold"/>
</dbReference>
<sequence length="354" mass="39934">MKSWALIAQPPRTVCTTTPDQLPGRKAGFILITSEKHIMTAIKPFKGCKREEMDSVPLPCALSFKIDGIRGLCYDDRFNSTSGKALRNKQIQVAYGHVAHLMTGLDGEIIDGNPNDKNVMQAATTAAMNTDAVTDFTFWVFDDFSIGGRPFSERYAQYQSRVAVINEALEKAGYRPFLRAVEYREINSMADYEAMQQEAAALGYEGLYGKDWLKPYKHGRGTPKDKSCWKDKPWTDEEGVIHEVIEMMENTNEAFEDEFGNTKRSTSSEGLVGKGYAGAFVVTNPKYVDEDGKQIPFRVSLGTMTMAERKHVWELKDTYPGKLVTYKFFDFGVVDVPRSALYKSLRFPEDTTDY</sequence>
<evidence type="ECO:0000256" key="3">
    <source>
        <dbReference type="ARBA" id="ARBA00022705"/>
    </source>
</evidence>
<comment type="similarity">
    <text evidence="1">Belongs to the ATP-dependent DNA ligase family.</text>
</comment>
<dbReference type="GO" id="GO:0016874">
    <property type="term" value="F:ligase activity"/>
    <property type="evidence" value="ECO:0007669"/>
    <property type="project" value="UniProtKB-KW"/>
</dbReference>
<dbReference type="Proteomes" id="UP000319711">
    <property type="component" value="Segment"/>
</dbReference>
<reference evidence="6 7" key="1">
    <citation type="submission" date="2019-06" db="EMBL/GenBank/DDBJ databases">
        <authorList>
            <person name="Fakulujo A."/>
            <person name="Fiaz D."/>
            <person name="Garg S."/>
            <person name="Gordon G."/>
            <person name="Haider Z."/>
            <person name="Hale A."/>
            <person name="Hodges K."/>
            <person name="Jacob L."/>
            <person name="Kandil F."/>
            <person name="Kincaid V."/>
            <person name="Melchor-Guerra M."/>
            <person name="Morrelli A."/>
            <person name="Morris R."/>
            <person name="Nawaz M."/>
            <person name="Nguyen N."/>
            <person name="Omair A."/>
            <person name="Pray J."/>
            <person name="Saleem H."/>
            <person name="Saravane K."/>
            <person name="Sharma A."/>
            <person name="Singh A."/>
            <person name="Walston M."/>
            <person name="Zaman H."/>
            <person name="Puthuveetil N."/>
            <person name="Do L."/>
            <person name="Islam N."/>
            <person name="Johnson A."/>
        </authorList>
    </citation>
    <scope>NUCLEOTIDE SEQUENCE [LARGE SCALE GENOMIC DNA]</scope>
</reference>
<gene>
    <name evidence="6" type="primary">57</name>
    <name evidence="6" type="ORF">KYLE_61</name>
</gene>
<dbReference type="InterPro" id="IPR050326">
    <property type="entry name" value="NAD_dep_DNA_ligaseB"/>
</dbReference>
<dbReference type="Gene3D" id="3.30.1490.70">
    <property type="match status" value="1"/>
</dbReference>
<dbReference type="SUPFAM" id="SSF50249">
    <property type="entry name" value="Nucleic acid-binding proteins"/>
    <property type="match status" value="1"/>
</dbReference>
<evidence type="ECO:0000256" key="5">
    <source>
        <dbReference type="ARBA" id="ARBA00023204"/>
    </source>
</evidence>
<keyword evidence="3" id="KW-0235">DNA replication</keyword>
<keyword evidence="7" id="KW-1185">Reference proteome</keyword>
<dbReference type="PANTHER" id="PTHR47810:SF1">
    <property type="entry name" value="DNA LIGASE B"/>
    <property type="match status" value="1"/>
</dbReference>
<evidence type="ECO:0000256" key="1">
    <source>
        <dbReference type="ARBA" id="ARBA00007572"/>
    </source>
</evidence>
<dbReference type="EMBL" id="MN038177">
    <property type="protein sequence ID" value="QDH49679.1"/>
    <property type="molecule type" value="Genomic_DNA"/>
</dbReference>
<dbReference type="SUPFAM" id="SSF56091">
    <property type="entry name" value="DNA ligase/mRNA capping enzyme, catalytic domain"/>
    <property type="match status" value="1"/>
</dbReference>
<dbReference type="GO" id="GO:0006260">
    <property type="term" value="P:DNA replication"/>
    <property type="evidence" value="ECO:0007669"/>
    <property type="project" value="UniProtKB-KW"/>
</dbReference>
<evidence type="ECO:0000313" key="7">
    <source>
        <dbReference type="Proteomes" id="UP000319711"/>
    </source>
</evidence>
<evidence type="ECO:0000313" key="6">
    <source>
        <dbReference type="EMBL" id="QDH49679.1"/>
    </source>
</evidence>
<keyword evidence="2 6" id="KW-0436">Ligase</keyword>
<name>A0A514A8U7_9CAUD</name>
<keyword evidence="5" id="KW-0234">DNA repair</keyword>
<dbReference type="GeneID" id="55620400"/>
<dbReference type="Gene3D" id="3.30.470.30">
    <property type="entry name" value="DNA ligase/mRNA capping enzyme"/>
    <property type="match status" value="1"/>
</dbReference>
<proteinExistence type="inferred from homology"/>
<protein>
    <submittedName>
        <fullName evidence="6">DNA ligase</fullName>
    </submittedName>
</protein>
<dbReference type="RefSeq" id="YP_009849893.1">
    <property type="nucleotide sequence ID" value="NC_048796.1"/>
</dbReference>
<keyword evidence="4" id="KW-0227">DNA damage</keyword>